<dbReference type="GeneID" id="24099561"/>
<dbReference type="InParanoid" id="J4GTN2"/>
<evidence type="ECO:0000256" key="1">
    <source>
        <dbReference type="SAM" id="Coils"/>
    </source>
</evidence>
<proteinExistence type="predicted"/>
<gene>
    <name evidence="3" type="ORF">FIBRA_06834</name>
</gene>
<organism evidence="3 4">
    <name type="scientific">Fibroporia radiculosa</name>
    <dbReference type="NCBI Taxonomy" id="599839"/>
    <lineage>
        <taxon>Eukaryota</taxon>
        <taxon>Fungi</taxon>
        <taxon>Dikarya</taxon>
        <taxon>Basidiomycota</taxon>
        <taxon>Agaricomycotina</taxon>
        <taxon>Agaricomycetes</taxon>
        <taxon>Polyporales</taxon>
        <taxon>Fibroporiaceae</taxon>
        <taxon>Fibroporia</taxon>
    </lineage>
</organism>
<dbReference type="HOGENOM" id="CLU_031481_1_1_1"/>
<evidence type="ECO:0000313" key="4">
    <source>
        <dbReference type="Proteomes" id="UP000006352"/>
    </source>
</evidence>
<dbReference type="STRING" id="599839.J4GTN2"/>
<feature type="compositionally biased region" description="Basic and acidic residues" evidence="2">
    <location>
        <begin position="20"/>
        <end position="31"/>
    </location>
</feature>
<dbReference type="AlphaFoldDB" id="J4GTN2"/>
<accession>J4GTN2</accession>
<evidence type="ECO:0000256" key="2">
    <source>
        <dbReference type="SAM" id="MobiDB-lite"/>
    </source>
</evidence>
<keyword evidence="4" id="KW-1185">Reference proteome</keyword>
<dbReference type="Proteomes" id="UP000006352">
    <property type="component" value="Unassembled WGS sequence"/>
</dbReference>
<dbReference type="RefSeq" id="XP_012183933.1">
    <property type="nucleotide sequence ID" value="XM_012328543.1"/>
</dbReference>
<reference evidence="3 4" key="1">
    <citation type="journal article" date="2012" name="Appl. Environ. Microbiol.">
        <title>Short-read sequencing for genomic analysis of the brown rot fungus Fibroporia radiculosa.</title>
        <authorList>
            <person name="Tang J.D."/>
            <person name="Perkins A.D."/>
            <person name="Sonstegard T.S."/>
            <person name="Schroeder S.G."/>
            <person name="Burgess S.C."/>
            <person name="Diehl S.V."/>
        </authorList>
    </citation>
    <scope>NUCLEOTIDE SEQUENCE [LARGE SCALE GENOMIC DNA]</scope>
    <source>
        <strain evidence="3 4">TFFH 294</strain>
    </source>
</reference>
<feature type="compositionally biased region" description="Polar residues" evidence="2">
    <location>
        <begin position="1"/>
        <end position="19"/>
    </location>
</feature>
<feature type="coiled-coil region" evidence="1">
    <location>
        <begin position="73"/>
        <end position="100"/>
    </location>
</feature>
<protein>
    <submittedName>
        <fullName evidence="3">Uncharacterized protein</fullName>
    </submittedName>
</protein>
<sequence>MSQKPTETRSSSTQPGSRNPTEHHGIQRREPSTSTSRMNQWDRDKLERDKVTELQNQLHHEGTSRRNLLRDKHLAEERLIRELTAARDELRNKSALLATRTAELHDAQKFLTRVDNYADAEIVRMFSGLNSHIFQTAAQVADAVEFSDERGRGYYKLANQLIGKEMVEILSEKPHRDDPICVQIAGRNVMVMFASRVLNVWDFTPGSNHVLLDQVYMQMKRSEPSMVSSLEKHLKDDVVRVLEVAEVFRRKIPISYRHMPGAAKYYWGRRRLGDLEAETVSHGALYDSKNMVDDLADKDRTVANARHTPRMLCTVEMGVRRVEQVERGQKKEEEVIVLLKPKVVLESMVQEL</sequence>
<dbReference type="EMBL" id="HE797161">
    <property type="protein sequence ID" value="CCM04650.1"/>
    <property type="molecule type" value="Genomic_DNA"/>
</dbReference>
<evidence type="ECO:0000313" key="3">
    <source>
        <dbReference type="EMBL" id="CCM04650.1"/>
    </source>
</evidence>
<feature type="region of interest" description="Disordered" evidence="2">
    <location>
        <begin position="1"/>
        <end position="42"/>
    </location>
</feature>
<keyword evidence="1" id="KW-0175">Coiled coil</keyword>
<dbReference type="OrthoDB" id="3147752at2759"/>
<name>J4GTN2_9APHY</name>